<dbReference type="EC" id="6.3.5.4" evidence="2"/>
<dbReference type="EMBL" id="CP014035">
    <property type="protein sequence ID" value="AMF95565.1"/>
    <property type="molecule type" value="Genomic_DNA"/>
</dbReference>
<dbReference type="GO" id="GO:0004066">
    <property type="term" value="F:asparagine synthase (glutamine-hydrolyzing) activity"/>
    <property type="evidence" value="ECO:0007669"/>
    <property type="project" value="UniProtKB-EC"/>
</dbReference>
<dbReference type="EMBL" id="UHIP01000001">
    <property type="protein sequence ID" value="SUP29237.1"/>
    <property type="molecule type" value="Genomic_DNA"/>
</dbReference>
<organism evidence="5 7">
    <name type="scientific">Vibrio fluvialis</name>
    <dbReference type="NCBI Taxonomy" id="676"/>
    <lineage>
        <taxon>Bacteria</taxon>
        <taxon>Pseudomonadati</taxon>
        <taxon>Pseudomonadota</taxon>
        <taxon>Gammaproteobacteria</taxon>
        <taxon>Vibrionales</taxon>
        <taxon>Vibrionaceae</taxon>
        <taxon>Vibrio</taxon>
    </lineage>
</organism>
<dbReference type="Proteomes" id="UP000057088">
    <property type="component" value="Chromosome 2"/>
</dbReference>
<evidence type="ECO:0000313" key="4">
    <source>
        <dbReference type="EMBL" id="AMF95565.1"/>
    </source>
</evidence>
<dbReference type="Gene3D" id="3.40.50.620">
    <property type="entry name" value="HUPs"/>
    <property type="match status" value="1"/>
</dbReference>
<evidence type="ECO:0000256" key="3">
    <source>
        <dbReference type="ARBA" id="ARBA00048741"/>
    </source>
</evidence>
<reference evidence="6" key="1">
    <citation type="submission" date="2015-12" db="EMBL/GenBank/DDBJ databases">
        <title>FDA dAtabase for Regulatory Grade micrObial Sequences (FDA-ARGOS): Supporting development and validation of Infectious Disease Dx tests.</title>
        <authorList>
            <person name="Hoffmann M."/>
            <person name="Allard M."/>
            <person name="Evans P."/>
            <person name="Brown E."/>
            <person name="Tallon L.J."/>
            <person name="Sadzewicz L."/>
            <person name="Sengamalay N."/>
            <person name="Ott S."/>
            <person name="Godinez A."/>
            <person name="Nagaraj S."/>
            <person name="Vyas G."/>
            <person name="Aluvathingal J."/>
            <person name="Nadendla S."/>
            <person name="Geyer C."/>
            <person name="Sichtig H."/>
        </authorList>
    </citation>
    <scope>NUCLEOTIDE SEQUENCE [LARGE SCALE GENOMIC DNA]</scope>
    <source>
        <strain evidence="6">ATCC 33809</strain>
    </source>
</reference>
<dbReference type="SUPFAM" id="SSF52402">
    <property type="entry name" value="Adenine nucleotide alpha hydrolases-like"/>
    <property type="match status" value="1"/>
</dbReference>
<evidence type="ECO:0000313" key="7">
    <source>
        <dbReference type="Proteomes" id="UP000254626"/>
    </source>
</evidence>
<dbReference type="KEGG" id="vfl:AL536_19560"/>
<gene>
    <name evidence="4" type="ORF">AL536_19560</name>
    <name evidence="5" type="ORF">NCTC11327_02674</name>
</gene>
<dbReference type="GeneID" id="29385872"/>
<evidence type="ECO:0000313" key="6">
    <source>
        <dbReference type="Proteomes" id="UP000057088"/>
    </source>
</evidence>
<reference evidence="4" key="2">
    <citation type="submission" date="2018-01" db="EMBL/GenBank/DDBJ databases">
        <title>FDA dAtabase for Regulatory Grade micrObial Sequences (FDA-ARGOS): Supporting development and validation of Infectious Disease Dx tests.</title>
        <authorList>
            <person name="Hoffmann M."/>
            <person name="Allard M."/>
            <person name="Evans P."/>
            <person name="Brown E."/>
            <person name="Tallon L."/>
            <person name="Sadzewicz L."/>
            <person name="Sengamalay N."/>
            <person name="Ott S."/>
            <person name="Godinez A."/>
            <person name="Nagaraj S."/>
            <person name="Vyas G."/>
            <person name="Aluvathingal J."/>
            <person name="Nadendla S."/>
            <person name="Geyer C."/>
            <person name="Sichtig H."/>
        </authorList>
    </citation>
    <scope>NUCLEOTIDE SEQUENCE</scope>
    <source>
        <strain evidence="4">ATCC 33809</strain>
    </source>
</reference>
<evidence type="ECO:0000256" key="1">
    <source>
        <dbReference type="ARBA" id="ARBA00005187"/>
    </source>
</evidence>
<reference evidence="5 7" key="3">
    <citation type="submission" date="2018-06" db="EMBL/GenBank/DDBJ databases">
        <authorList>
            <consortium name="Pathogen Informatics"/>
            <person name="Doyle S."/>
        </authorList>
    </citation>
    <scope>NUCLEOTIDE SEQUENCE [LARGE SCALE GENOMIC DNA]</scope>
    <source>
        <strain evidence="5 7">NCTC11327</strain>
    </source>
</reference>
<keyword evidence="6" id="KW-1185">Reference proteome</keyword>
<dbReference type="AlphaFoldDB" id="A0AAX2LRA0"/>
<sequence>MNNEIDFFIQFDIKARQFVEMDWGGLEVDKLSDNEYKLSLSDHVQDDDHHHGLVFSKTESGFTLSNDFFCTIPVYFIEEENFLYLCSNFERLTKFCNSSVDFTGVWESLLFGSCIYDRTIFNQIKQLPCLHKIVVDDKNVDMIRQPPLEFFIDSSKTPDELLDGIDERLTEIFSRFSNKLDYVIGVSGGLDSRLTLAYLNKVGIKNVQPFTFFASDNSLEFSLAKKVCDKFEFAQPIGFKLSDESYNSYLKFLSNSSGAQIGYHHSHILSCLEQLKNVNSNYIQISNYYTDAIFGWATENNKLSGLDSWSRAVKGLEFLDEKIKDEILLDIENVFHSFDDNQNFSSKDEYKYIFERNQKFHISLAFQQNRICKTLLPYCDYKLMKLVFSLPLTYRANKRISDLLLTRLNGGNLYSLSSRQMIDGKGFSQKEGLSKLVESFRFRVDNFLSLVISRLTCGRIVYKNKYQSEAHYNLYYSLKCKGQIDEDLNILSDIGITSSSAVQWYKSMSPRNGKTAYFFQLHTLASYLKYKDIN</sequence>
<comment type="pathway">
    <text evidence="1">Amino-acid biosynthesis; L-asparagine biosynthesis; L-asparagine from L-aspartate (L-Gln route): step 1/1.</text>
</comment>
<protein>
    <recommendedName>
        <fullName evidence="2">asparagine synthase (glutamine-hydrolyzing)</fullName>
        <ecNumber evidence="2">6.3.5.4</ecNumber>
    </recommendedName>
</protein>
<dbReference type="InterPro" id="IPR051786">
    <property type="entry name" value="ASN_synthetase/amidase"/>
</dbReference>
<dbReference type="RefSeq" id="WP_061056983.1">
    <property type="nucleotide sequence ID" value="NZ_CABLBX010000014.1"/>
</dbReference>
<evidence type="ECO:0000256" key="2">
    <source>
        <dbReference type="ARBA" id="ARBA00012737"/>
    </source>
</evidence>
<dbReference type="InterPro" id="IPR014729">
    <property type="entry name" value="Rossmann-like_a/b/a_fold"/>
</dbReference>
<comment type="catalytic activity">
    <reaction evidence="3">
        <text>L-aspartate + L-glutamine + ATP + H2O = L-asparagine + L-glutamate + AMP + diphosphate + H(+)</text>
        <dbReference type="Rhea" id="RHEA:12228"/>
        <dbReference type="ChEBI" id="CHEBI:15377"/>
        <dbReference type="ChEBI" id="CHEBI:15378"/>
        <dbReference type="ChEBI" id="CHEBI:29985"/>
        <dbReference type="ChEBI" id="CHEBI:29991"/>
        <dbReference type="ChEBI" id="CHEBI:30616"/>
        <dbReference type="ChEBI" id="CHEBI:33019"/>
        <dbReference type="ChEBI" id="CHEBI:58048"/>
        <dbReference type="ChEBI" id="CHEBI:58359"/>
        <dbReference type="ChEBI" id="CHEBI:456215"/>
        <dbReference type="EC" id="6.3.5.4"/>
    </reaction>
</comment>
<dbReference type="Proteomes" id="UP000254626">
    <property type="component" value="Unassembled WGS sequence"/>
</dbReference>
<proteinExistence type="predicted"/>
<name>A0AAX2LRA0_VIBFL</name>
<accession>A0AAX2LRA0</accession>
<dbReference type="PANTHER" id="PTHR43284:SF1">
    <property type="entry name" value="ASPARAGINE SYNTHETASE"/>
    <property type="match status" value="1"/>
</dbReference>
<evidence type="ECO:0000313" key="5">
    <source>
        <dbReference type="EMBL" id="SUP29237.1"/>
    </source>
</evidence>
<dbReference type="PANTHER" id="PTHR43284">
    <property type="entry name" value="ASPARAGINE SYNTHETASE (GLUTAMINE-HYDROLYZING)"/>
    <property type="match status" value="1"/>
</dbReference>